<gene>
    <name evidence="1" type="ORF">NKI27_06045</name>
</gene>
<evidence type="ECO:0000313" key="2">
    <source>
        <dbReference type="Proteomes" id="UP001163739"/>
    </source>
</evidence>
<reference evidence="1" key="1">
    <citation type="submission" date="2022-06" db="EMBL/GenBank/DDBJ databases">
        <title>Alkalimarinus sp. nov., isolated from gut of a Alitta virens.</title>
        <authorList>
            <person name="Yang A.I."/>
            <person name="Shin N.-R."/>
        </authorList>
    </citation>
    <scope>NUCLEOTIDE SEQUENCE</scope>
    <source>
        <strain evidence="1">A2M4</strain>
    </source>
</reference>
<keyword evidence="2" id="KW-1185">Reference proteome</keyword>
<dbReference type="RefSeq" id="WP_265048785.1">
    <property type="nucleotide sequence ID" value="NZ_CP100390.1"/>
</dbReference>
<protein>
    <recommendedName>
        <fullName evidence="3">Flagellar protein FliL</fullName>
    </recommendedName>
</protein>
<evidence type="ECO:0000313" key="1">
    <source>
        <dbReference type="EMBL" id="UZE97310.1"/>
    </source>
</evidence>
<organism evidence="1 2">
    <name type="scientific">Alkalimarinus alittae</name>
    <dbReference type="NCBI Taxonomy" id="2961619"/>
    <lineage>
        <taxon>Bacteria</taxon>
        <taxon>Pseudomonadati</taxon>
        <taxon>Pseudomonadota</taxon>
        <taxon>Gammaproteobacteria</taxon>
        <taxon>Alteromonadales</taxon>
        <taxon>Alteromonadaceae</taxon>
        <taxon>Alkalimarinus</taxon>
    </lineage>
</organism>
<sequence>MNNIKIWTFFVLLVTAQLTYGGSFYSAPSSGGSIATSVSIEDKGIYNLVVSVQFLNEPFDKAPYTSEDYEEMINRLNVMWRGVVLKRVLGQSNYKVSDLAGLKQKIDEDIFQLVGEARKKHGVKASAEVVYSIGSFYLVNLNKE</sequence>
<evidence type="ECO:0008006" key="3">
    <source>
        <dbReference type="Google" id="ProtNLM"/>
    </source>
</evidence>
<name>A0ABY6N5B6_9ALTE</name>
<dbReference type="Proteomes" id="UP001163739">
    <property type="component" value="Chromosome"/>
</dbReference>
<proteinExistence type="predicted"/>
<dbReference type="EMBL" id="CP100390">
    <property type="protein sequence ID" value="UZE97310.1"/>
    <property type="molecule type" value="Genomic_DNA"/>
</dbReference>
<accession>A0ABY6N5B6</accession>